<protein>
    <submittedName>
        <fullName evidence="1">Uncharacterized protein</fullName>
    </submittedName>
</protein>
<evidence type="ECO:0000313" key="1">
    <source>
        <dbReference type="EMBL" id="AYF26680.1"/>
    </source>
</evidence>
<dbReference type="EMBL" id="CP024087">
    <property type="protein sequence ID" value="AYF26680.1"/>
    <property type="molecule type" value="Genomic_DNA"/>
</dbReference>
<organism evidence="1 2">
    <name type="scientific">Micromonospora tulbaghiae</name>
    <dbReference type="NCBI Taxonomy" id="479978"/>
    <lineage>
        <taxon>Bacteria</taxon>
        <taxon>Bacillati</taxon>
        <taxon>Actinomycetota</taxon>
        <taxon>Actinomycetes</taxon>
        <taxon>Micromonosporales</taxon>
        <taxon>Micromonosporaceae</taxon>
        <taxon>Micromonospora</taxon>
    </lineage>
</organism>
<proteinExistence type="predicted"/>
<dbReference type="RefSeq" id="WP_120569110.1">
    <property type="nucleotide sequence ID" value="NZ_CBDRDI010000120.1"/>
</dbReference>
<gene>
    <name evidence="1" type="ORF">CSH63_04205</name>
</gene>
<name>A0A386WGU8_9ACTN</name>
<dbReference type="AlphaFoldDB" id="A0A386WGU8"/>
<sequence>MLRHKKESDHLAAKFNEFSSLASAHVMIASFEIAVGHMFEPGADLDEISIFVSDMRRGFGSEVPSLETEALIRHMLGEDIAIDDLSVRTKTAAMIFTLMAWADFQQRDEAKATHLVREAEQRAFERGHQPELA</sequence>
<dbReference type="KEGG" id="mtua:CSH63_04205"/>
<evidence type="ECO:0000313" key="2">
    <source>
        <dbReference type="Proteomes" id="UP000267804"/>
    </source>
</evidence>
<dbReference type="Proteomes" id="UP000267804">
    <property type="component" value="Chromosome"/>
</dbReference>
<accession>A0A386WGU8</accession>
<reference evidence="1 2" key="1">
    <citation type="submission" date="2017-10" db="EMBL/GenBank/DDBJ databases">
        <title>Integration of genomic and chemical information greatly accelerates assignment of the full stereostructure of myelolactone, a potent inhibitor of myeloma from a marine-derived Micromonospora.</title>
        <authorList>
            <person name="Kim M.C."/>
            <person name="Machado H."/>
            <person name="Jensen P.R."/>
            <person name="Fenical W."/>
        </authorList>
    </citation>
    <scope>NUCLEOTIDE SEQUENCE [LARGE SCALE GENOMIC DNA]</scope>
    <source>
        <strain evidence="1 2">CNY-010</strain>
    </source>
</reference>